<accession>A0A915JP40</accession>
<reference evidence="2" key="1">
    <citation type="submission" date="2022-11" db="UniProtKB">
        <authorList>
            <consortium name="WormBaseParasite"/>
        </authorList>
    </citation>
    <scope>IDENTIFICATION</scope>
</reference>
<name>A0A915JP40_ROMCU</name>
<dbReference type="WBParaSite" id="nRc.2.0.1.t27706-RA">
    <property type="protein sequence ID" value="nRc.2.0.1.t27706-RA"/>
    <property type="gene ID" value="nRc.2.0.1.g27706"/>
</dbReference>
<proteinExistence type="predicted"/>
<protein>
    <submittedName>
        <fullName evidence="2">Uncharacterized protein</fullName>
    </submittedName>
</protein>
<sequence>MENQSIVDLPTRAQITKSGLNVVQEHQHKFMIPSFVAYCVAENCKNGKYGLSYSIRSCNKKHNKFITLGMAHKRERLITANEPISAYGP</sequence>
<keyword evidence="1" id="KW-1185">Reference proteome</keyword>
<dbReference type="AlphaFoldDB" id="A0A915JP40"/>
<evidence type="ECO:0000313" key="2">
    <source>
        <dbReference type="WBParaSite" id="nRc.2.0.1.t27706-RA"/>
    </source>
</evidence>
<organism evidence="1 2">
    <name type="scientific">Romanomermis culicivorax</name>
    <name type="common">Nematode worm</name>
    <dbReference type="NCBI Taxonomy" id="13658"/>
    <lineage>
        <taxon>Eukaryota</taxon>
        <taxon>Metazoa</taxon>
        <taxon>Ecdysozoa</taxon>
        <taxon>Nematoda</taxon>
        <taxon>Enoplea</taxon>
        <taxon>Dorylaimia</taxon>
        <taxon>Mermithida</taxon>
        <taxon>Mermithoidea</taxon>
        <taxon>Mermithidae</taxon>
        <taxon>Romanomermis</taxon>
    </lineage>
</organism>
<dbReference type="Proteomes" id="UP000887565">
    <property type="component" value="Unplaced"/>
</dbReference>
<evidence type="ECO:0000313" key="1">
    <source>
        <dbReference type="Proteomes" id="UP000887565"/>
    </source>
</evidence>